<dbReference type="EMBL" id="AFHG01000044">
    <property type="protein sequence ID" value="EGK72026.1"/>
    <property type="molecule type" value="Genomic_DNA"/>
</dbReference>
<accession>F5RBK4</accession>
<dbReference type="GO" id="GO:0003700">
    <property type="term" value="F:DNA-binding transcription factor activity"/>
    <property type="evidence" value="ECO:0007669"/>
    <property type="project" value="TreeGrafter"/>
</dbReference>
<dbReference type="GO" id="GO:0004497">
    <property type="term" value="F:monooxygenase activity"/>
    <property type="evidence" value="ECO:0007669"/>
    <property type="project" value="UniProtKB-KW"/>
</dbReference>
<dbReference type="Gene3D" id="2.60.120.10">
    <property type="entry name" value="Jelly Rolls"/>
    <property type="match status" value="1"/>
</dbReference>
<keyword evidence="1" id="KW-0001">2Fe-2S</keyword>
<dbReference type="InterPro" id="IPR050397">
    <property type="entry name" value="Env_Response_Regulators"/>
</dbReference>
<evidence type="ECO:0000313" key="8">
    <source>
        <dbReference type="Proteomes" id="UP000005019"/>
    </source>
</evidence>
<feature type="domain" description="Rieske" evidence="6">
    <location>
        <begin position="1"/>
        <end position="82"/>
    </location>
</feature>
<dbReference type="SUPFAM" id="SSF50022">
    <property type="entry name" value="ISP domain"/>
    <property type="match status" value="1"/>
</dbReference>
<dbReference type="PANTHER" id="PTHR24567:SF26">
    <property type="entry name" value="REGULATORY PROTEIN YEIL"/>
    <property type="match status" value="1"/>
</dbReference>
<dbReference type="AlphaFoldDB" id="F5RBK4"/>
<dbReference type="CDD" id="cd00038">
    <property type="entry name" value="CAP_ED"/>
    <property type="match status" value="1"/>
</dbReference>
<dbReference type="PROSITE" id="PS51296">
    <property type="entry name" value="RIESKE"/>
    <property type="match status" value="1"/>
</dbReference>
<dbReference type="Gene3D" id="2.102.10.10">
    <property type="entry name" value="Rieske [2Fe-2S] iron-sulphur domain"/>
    <property type="match status" value="1"/>
</dbReference>
<dbReference type="InterPro" id="IPR000595">
    <property type="entry name" value="cNMP-bd_dom"/>
</dbReference>
<evidence type="ECO:0000256" key="1">
    <source>
        <dbReference type="ARBA" id="ARBA00022714"/>
    </source>
</evidence>
<dbReference type="STRING" id="1000565.METUNv1_01804"/>
<keyword evidence="7" id="KW-0560">Oxidoreductase</keyword>
<dbReference type="InterPro" id="IPR014710">
    <property type="entry name" value="RmlC-like_jellyroll"/>
</dbReference>
<evidence type="ECO:0000313" key="7">
    <source>
        <dbReference type="EMBL" id="EGK72026.1"/>
    </source>
</evidence>
<keyword evidence="4" id="KW-0411">Iron-sulfur</keyword>
<organism evidence="7 8">
    <name type="scientific">Methyloversatilis universalis (strain ATCC BAA-1314 / DSM 25237 / JCM 13912 / CCUG 52030 / FAM5)</name>
    <dbReference type="NCBI Taxonomy" id="1000565"/>
    <lineage>
        <taxon>Bacteria</taxon>
        <taxon>Pseudomonadati</taxon>
        <taxon>Pseudomonadota</taxon>
        <taxon>Betaproteobacteria</taxon>
        <taxon>Nitrosomonadales</taxon>
        <taxon>Sterolibacteriaceae</taxon>
        <taxon>Methyloversatilis</taxon>
    </lineage>
</organism>
<feature type="domain" description="Cyclic nucleotide-binding" evidence="5">
    <location>
        <begin position="93"/>
        <end position="197"/>
    </location>
</feature>
<evidence type="ECO:0000259" key="5">
    <source>
        <dbReference type="PROSITE" id="PS50042"/>
    </source>
</evidence>
<keyword evidence="3" id="KW-0408">Iron</keyword>
<dbReference type="InterPro" id="IPR018490">
    <property type="entry name" value="cNMP-bd_dom_sf"/>
</dbReference>
<evidence type="ECO:0000259" key="6">
    <source>
        <dbReference type="PROSITE" id="PS51296"/>
    </source>
</evidence>
<keyword evidence="2" id="KW-0479">Metal-binding</keyword>
<evidence type="ECO:0000256" key="2">
    <source>
        <dbReference type="ARBA" id="ARBA00022723"/>
    </source>
</evidence>
<protein>
    <submittedName>
        <fullName evidence="7">Methanesulfonate monooxygenase component, iron sulfur protein</fullName>
    </submittedName>
</protein>
<keyword evidence="8" id="KW-1185">Reference proteome</keyword>
<gene>
    <name evidence="7" type="ORF">METUNv1_01804</name>
</gene>
<dbReference type="eggNOG" id="COG2146">
    <property type="taxonomic scope" value="Bacteria"/>
</dbReference>
<dbReference type="GO" id="GO:0051537">
    <property type="term" value="F:2 iron, 2 sulfur cluster binding"/>
    <property type="evidence" value="ECO:0007669"/>
    <property type="project" value="UniProtKB-KW"/>
</dbReference>
<dbReference type="Pfam" id="PF00355">
    <property type="entry name" value="Rieske"/>
    <property type="match status" value="1"/>
</dbReference>
<evidence type="ECO:0000256" key="3">
    <source>
        <dbReference type="ARBA" id="ARBA00023004"/>
    </source>
</evidence>
<dbReference type="InterPro" id="IPR017941">
    <property type="entry name" value="Rieske_2Fe-2S"/>
</dbReference>
<dbReference type="GO" id="GO:0005829">
    <property type="term" value="C:cytosol"/>
    <property type="evidence" value="ECO:0007669"/>
    <property type="project" value="TreeGrafter"/>
</dbReference>
<proteinExistence type="predicted"/>
<name>F5RBK4_METUF</name>
<sequence length="225" mass="25096">MKSYDIEGRKILVVNAGECFHAYQGLCPHQDVCLDEGYFDGQLLTCHQHLWQWDIRTGDAVGLAEAPLEKYEVEVSEGEIFVVQSSALKAVDMLKDVSPASLERLEGLARREQLPAGTVIYEVDDPADDLYVLESGRVEFTIGRDDRTRLAGFMLRKGEVFGWAALLEQHPRRIARAVCHEDSVLLRLNGEAMLEALEADPTSGLMVMRRLATLVARHTTGPQNS</sequence>
<evidence type="ECO:0000256" key="4">
    <source>
        <dbReference type="ARBA" id="ARBA00023014"/>
    </source>
</evidence>
<dbReference type="PROSITE" id="PS50042">
    <property type="entry name" value="CNMP_BINDING_3"/>
    <property type="match status" value="1"/>
</dbReference>
<dbReference type="eggNOG" id="COG0664">
    <property type="taxonomic scope" value="Bacteria"/>
</dbReference>
<dbReference type="SUPFAM" id="SSF51206">
    <property type="entry name" value="cAMP-binding domain-like"/>
    <property type="match status" value="1"/>
</dbReference>
<dbReference type="GO" id="GO:0046872">
    <property type="term" value="F:metal ion binding"/>
    <property type="evidence" value="ECO:0007669"/>
    <property type="project" value="UniProtKB-KW"/>
</dbReference>
<dbReference type="PANTHER" id="PTHR24567">
    <property type="entry name" value="CRP FAMILY TRANSCRIPTIONAL REGULATORY PROTEIN"/>
    <property type="match status" value="1"/>
</dbReference>
<reference evidence="7 8" key="1">
    <citation type="journal article" date="2011" name="J. Bacteriol.">
        <title>Genome sequence of Methyloversatilis universalis FAM5T, a methylotrophic representative of the order Rhodocyclales.</title>
        <authorList>
            <person name="Kittichotirat W."/>
            <person name="Good N.M."/>
            <person name="Hall R."/>
            <person name="Bringel F."/>
            <person name="Lajus A."/>
            <person name="Medigue C."/>
            <person name="Smalley N.E."/>
            <person name="Beck D."/>
            <person name="Bumgarner R."/>
            <person name="Vuilleumier S."/>
            <person name="Kalyuzhnaya M.G."/>
        </authorList>
    </citation>
    <scope>NUCLEOTIDE SEQUENCE [LARGE SCALE GENOMIC DNA]</scope>
    <source>
        <strain evidence="8">ATCC BAA-1314 / JCM 13912 / FAM5</strain>
    </source>
</reference>
<dbReference type="InterPro" id="IPR036922">
    <property type="entry name" value="Rieske_2Fe-2S_sf"/>
</dbReference>
<dbReference type="Pfam" id="PF00027">
    <property type="entry name" value="cNMP_binding"/>
    <property type="match status" value="1"/>
</dbReference>
<keyword evidence="7" id="KW-0503">Monooxygenase</keyword>
<dbReference type="Proteomes" id="UP000005019">
    <property type="component" value="Unassembled WGS sequence"/>
</dbReference>
<comment type="caution">
    <text evidence="7">The sequence shown here is derived from an EMBL/GenBank/DDBJ whole genome shotgun (WGS) entry which is preliminary data.</text>
</comment>
<dbReference type="SMART" id="SM00100">
    <property type="entry name" value="cNMP"/>
    <property type="match status" value="1"/>
</dbReference>